<organism evidence="1 2">
    <name type="scientific">Muricoccus nepalensis</name>
    <dbReference type="NCBI Taxonomy" id="1854500"/>
    <lineage>
        <taxon>Bacteria</taxon>
        <taxon>Pseudomonadati</taxon>
        <taxon>Pseudomonadota</taxon>
        <taxon>Alphaproteobacteria</taxon>
        <taxon>Acetobacterales</taxon>
        <taxon>Roseomonadaceae</taxon>
        <taxon>Muricoccus</taxon>
    </lineage>
</organism>
<evidence type="ECO:0000313" key="2">
    <source>
        <dbReference type="Proteomes" id="UP000317078"/>
    </source>
</evidence>
<proteinExistence type="predicted"/>
<keyword evidence="2" id="KW-1185">Reference proteome</keyword>
<dbReference type="Proteomes" id="UP000317078">
    <property type="component" value="Unassembled WGS sequence"/>
</dbReference>
<protein>
    <recommendedName>
        <fullName evidence="3">DUF927 domain-containing protein</fullName>
    </recommendedName>
</protein>
<dbReference type="OrthoDB" id="9763644at2"/>
<gene>
    <name evidence="1" type="ORF">EAH89_08620</name>
</gene>
<name>A0A502G7D3_9PROT</name>
<dbReference type="AlphaFoldDB" id="A0A502G7D3"/>
<dbReference type="RefSeq" id="WP_140882406.1">
    <property type="nucleotide sequence ID" value="NZ_RCZP01000006.1"/>
</dbReference>
<reference evidence="1 2" key="1">
    <citation type="journal article" date="2019" name="Environ. Microbiol.">
        <title>Species interactions and distinct microbial communities in high Arctic permafrost affected cryosols are associated with the CH4 and CO2 gas fluxes.</title>
        <authorList>
            <person name="Altshuler I."/>
            <person name="Hamel J."/>
            <person name="Turney S."/>
            <person name="Magnuson E."/>
            <person name="Levesque R."/>
            <person name="Greer C."/>
            <person name="Whyte L.G."/>
        </authorList>
    </citation>
    <scope>NUCLEOTIDE SEQUENCE [LARGE SCALE GENOMIC DNA]</scope>
    <source>
        <strain evidence="1 2">S9.3B</strain>
    </source>
</reference>
<dbReference type="EMBL" id="RCZP01000006">
    <property type="protein sequence ID" value="TPG58027.1"/>
    <property type="molecule type" value="Genomic_DNA"/>
</dbReference>
<evidence type="ECO:0000313" key="1">
    <source>
        <dbReference type="EMBL" id="TPG58027.1"/>
    </source>
</evidence>
<accession>A0A502G7D3</accession>
<comment type="caution">
    <text evidence="1">The sequence shown here is derived from an EMBL/GenBank/DDBJ whole genome shotgun (WGS) entry which is preliminary data.</text>
</comment>
<sequence length="917" mass="98736">MSTPFSKSSPIRCTFGHHTQTGPWTHRREVTWGDLAVLLTGHELGQKEGTCWVPATFRGTSRKKEDAERIEVAVLDCDAGHDLDQISASLAAHGWAATIASTHSHGTSCTKVKREDWVRFRSTAAAPELAAAALLIAKGYLPQVADGAKVVWEDATHVLIEHQPCPKFRVIVPLLTPWQAADYPSQAAANAAWKERIVALAAALGLDHDQACTDTSRLFYLPRRPAEGPAAECAVLEGVPCDLFNLPAASPIKGMKACSPQNSQFGGRVPANDDALIFADPTTGEVVDLLSWARSHAARFEIATALATRRPDLLTGKVADRVKHHVCCANEQAHTQAGADDATFVVNAGESTSRGFVYHCRHAHCDGRDRLLFLRQMLEQGWLCIDDLTDPAFLAPDVAGRPQIRSEGAEIASIVDQAEDALLAANVGLFQRGPYIVRTGTILVQVPHDGDAVVRQILLVGDHALAEVMTRAADWKKFDGRAKQWVPIDAPLNVATTYRQRQGGWRLPVLAGLINAPTLRADGSVLVKPGYDAATGLLLSMDGVSYPEVPVTPDWEDGHAAISVLLHLIEGFPFVTDADHSVALAAILTACIRSSLPTAPLFAFAAPVAGSGKSKLVDLTSVIASGRAASVVTQGKNEEETEKRIGALLLAGVGLIAIDNCEAPLGGEFLCAALTQQMVRTRILGRSEVPELPTNVLLTATGNNLTLVGDMTRRTIMARLDPGCERPELRTFNRDPIAEVKADRPRYVIAALTALRAFFVAGQPQQRPPLGSFAEWSRTVRDAIIWYKLADPVETMEALRHDDPKLDALLGVVTQWAEVIGDARVSVREIIEAATAQVPTGGGTAGLGRPAFRCPEFREALLAVAGEGGAINSRRLGKWLSLHKGRIVDGYRICRLNHSGGTLYWQLEEVVAQHAAA</sequence>
<evidence type="ECO:0008006" key="3">
    <source>
        <dbReference type="Google" id="ProtNLM"/>
    </source>
</evidence>